<accession>A0A9X2J0G4</accession>
<dbReference type="GO" id="GO:0005509">
    <property type="term" value="F:calcium ion binding"/>
    <property type="evidence" value="ECO:0007669"/>
    <property type="project" value="InterPro"/>
</dbReference>
<dbReference type="AlphaFoldDB" id="A0A9X2J0G4"/>
<evidence type="ECO:0000313" key="2">
    <source>
        <dbReference type="Proteomes" id="UP001139157"/>
    </source>
</evidence>
<dbReference type="RefSeq" id="WP_251915553.1">
    <property type="nucleotide sequence ID" value="NZ_JAMRXG010000012.1"/>
</dbReference>
<evidence type="ECO:0008006" key="3">
    <source>
        <dbReference type="Google" id="ProtNLM"/>
    </source>
</evidence>
<reference evidence="1" key="1">
    <citation type="submission" date="2022-06" db="EMBL/GenBank/DDBJ databases">
        <title>Novel species in genus nocardia.</title>
        <authorList>
            <person name="Li F."/>
        </authorList>
    </citation>
    <scope>NUCLEOTIDE SEQUENCE</scope>
    <source>
        <strain evidence="1">CDC141</strain>
    </source>
</reference>
<dbReference type="EMBL" id="JAMRXG010000012">
    <property type="protein sequence ID" value="MCM6776995.1"/>
    <property type="molecule type" value="Genomic_DNA"/>
</dbReference>
<name>A0A9X2J0G4_9NOCA</name>
<dbReference type="SUPFAM" id="SSF103647">
    <property type="entry name" value="TSP type-3 repeat"/>
    <property type="match status" value="1"/>
</dbReference>
<keyword evidence="2" id="KW-1185">Reference proteome</keyword>
<gene>
    <name evidence="1" type="ORF">NDR86_26250</name>
</gene>
<sequence length="93" mass="9827">MTDIEYVFGLGDGPGRSWSSPADLDLTGTGVFDAVGLDFDGDGYTDDALWDRDGDGVAEISALDLDDDGRLDHFCTDPGGLGTWAEPLWPLSG</sequence>
<dbReference type="InterPro" id="IPR028974">
    <property type="entry name" value="TSP_type-3_rpt"/>
</dbReference>
<organism evidence="1 2">
    <name type="scientific">Nocardia pulmonis</name>
    <dbReference type="NCBI Taxonomy" id="2951408"/>
    <lineage>
        <taxon>Bacteria</taxon>
        <taxon>Bacillati</taxon>
        <taxon>Actinomycetota</taxon>
        <taxon>Actinomycetes</taxon>
        <taxon>Mycobacteriales</taxon>
        <taxon>Nocardiaceae</taxon>
        <taxon>Nocardia</taxon>
    </lineage>
</organism>
<protein>
    <recommendedName>
        <fullName evidence="3">VCBS repeat protein</fullName>
    </recommendedName>
</protein>
<dbReference type="Proteomes" id="UP001139157">
    <property type="component" value="Unassembled WGS sequence"/>
</dbReference>
<proteinExistence type="predicted"/>
<comment type="caution">
    <text evidence="1">The sequence shown here is derived from an EMBL/GenBank/DDBJ whole genome shotgun (WGS) entry which is preliminary data.</text>
</comment>
<evidence type="ECO:0000313" key="1">
    <source>
        <dbReference type="EMBL" id="MCM6776995.1"/>
    </source>
</evidence>